<dbReference type="EMBL" id="FOXO01000002">
    <property type="protein sequence ID" value="SFP44624.1"/>
    <property type="molecule type" value="Genomic_DNA"/>
</dbReference>
<keyword evidence="1" id="KW-0472">Membrane</keyword>
<feature type="transmembrane region" description="Helical" evidence="1">
    <location>
        <begin position="39"/>
        <end position="59"/>
    </location>
</feature>
<feature type="transmembrane region" description="Helical" evidence="1">
    <location>
        <begin position="166"/>
        <end position="190"/>
    </location>
</feature>
<sequence length="404" mass="46536">MEKKTISFKKTEFIYAGLFLLTGAIVCLFSFFMGKSYEAILRNVIVSLIMSGTIIFMLLDAATRGKNGFSYDNFDKKSRFIVVYIMALVLSCALALVPNQFWPYMSFFVILALFSNNEIGMISGTFFVTLTVMLEENGNYAELFMYVIAGAVAIAVFRDLNENTKIAFPTFISLTMQAVLLVAFNVLFLNRTFGIKVLFLPILNLMLNLLILLIFLNMFGVYVIRKSNDMYMEINDSEFSLLQELKEKNPEEYYRAIHTAYLSERIALGLGFNSRAVKTCSYYHRIGIIDGKMDYDDVSHYYTENRFPLEAIEYLHEYMVPSKASVKSRETLTVQLSETVIATIMMLIKKDPNVDIDYDHLIDGIIDKMIETGELNSYDVTFRELNEMRKILKKEKLYYGFLLR</sequence>
<gene>
    <name evidence="2" type="ORF">SAMN04487928_10281</name>
</gene>
<name>A0A1I5QE97_9FIRM</name>
<keyword evidence="1" id="KW-1133">Transmembrane helix</keyword>
<keyword evidence="1" id="KW-0812">Transmembrane</keyword>
<dbReference type="AlphaFoldDB" id="A0A1I5QE97"/>
<dbReference type="InterPro" id="IPR052722">
    <property type="entry name" value="PgpH_phosphodiesterase"/>
</dbReference>
<evidence type="ECO:0000313" key="3">
    <source>
        <dbReference type="Proteomes" id="UP000182624"/>
    </source>
</evidence>
<dbReference type="Proteomes" id="UP000182624">
    <property type="component" value="Unassembled WGS sequence"/>
</dbReference>
<reference evidence="3" key="1">
    <citation type="submission" date="2016-10" db="EMBL/GenBank/DDBJ databases">
        <authorList>
            <person name="Varghese N."/>
            <person name="Submissions S."/>
        </authorList>
    </citation>
    <scope>NUCLEOTIDE SEQUENCE [LARGE SCALE GENOMIC DNA]</scope>
    <source>
        <strain evidence="3">P18</strain>
    </source>
</reference>
<accession>A0A1I5QE97</accession>
<keyword evidence="3" id="KW-1185">Reference proteome</keyword>
<feature type="transmembrane region" description="Helical" evidence="1">
    <location>
        <begin position="143"/>
        <end position="160"/>
    </location>
</feature>
<feature type="transmembrane region" description="Helical" evidence="1">
    <location>
        <begin position="202"/>
        <end position="224"/>
    </location>
</feature>
<evidence type="ECO:0008006" key="4">
    <source>
        <dbReference type="Google" id="ProtNLM"/>
    </source>
</evidence>
<organism evidence="2 3">
    <name type="scientific">Butyrivibrio proteoclasticus</name>
    <dbReference type="NCBI Taxonomy" id="43305"/>
    <lineage>
        <taxon>Bacteria</taxon>
        <taxon>Bacillati</taxon>
        <taxon>Bacillota</taxon>
        <taxon>Clostridia</taxon>
        <taxon>Lachnospirales</taxon>
        <taxon>Lachnospiraceae</taxon>
        <taxon>Butyrivibrio</taxon>
    </lineage>
</organism>
<proteinExistence type="predicted"/>
<feature type="transmembrane region" description="Helical" evidence="1">
    <location>
        <begin position="80"/>
        <end position="98"/>
    </location>
</feature>
<protein>
    <recommendedName>
        <fullName evidence="4">HD domain-containing protein</fullName>
    </recommendedName>
</protein>
<feature type="transmembrane region" description="Helical" evidence="1">
    <location>
        <begin position="104"/>
        <end position="131"/>
    </location>
</feature>
<evidence type="ECO:0000256" key="1">
    <source>
        <dbReference type="SAM" id="Phobius"/>
    </source>
</evidence>
<dbReference type="OrthoDB" id="2001381at2"/>
<dbReference type="PANTHER" id="PTHR36442:SF1">
    <property type="entry name" value="CYCLIC-DI-AMP PHOSPHODIESTERASE PGPH"/>
    <property type="match status" value="1"/>
</dbReference>
<evidence type="ECO:0000313" key="2">
    <source>
        <dbReference type="EMBL" id="SFP44624.1"/>
    </source>
</evidence>
<feature type="transmembrane region" description="Helical" evidence="1">
    <location>
        <begin position="12"/>
        <end position="33"/>
    </location>
</feature>
<dbReference type="PANTHER" id="PTHR36442">
    <property type="entry name" value="CYCLIC-DI-AMP PHOSPHODIESTERASE PGPH"/>
    <property type="match status" value="1"/>
</dbReference>